<accession>A0AAD5GHF4</accession>
<sequence length="89" mass="10295">MNFIQPMMSILHYFTFKESVHYLKATERGTSIIGFTMMTTDILIPVVENLCRCSLCGILFLHVRHHGGYLCTMFIIQLMMSIQHYFTGA</sequence>
<evidence type="ECO:0000313" key="1">
    <source>
        <dbReference type="EMBL" id="KAI7740456.1"/>
    </source>
</evidence>
<keyword evidence="2" id="KW-1185">Reference proteome</keyword>
<organism evidence="1 2">
    <name type="scientific">Ambrosia artemisiifolia</name>
    <name type="common">Common ragweed</name>
    <dbReference type="NCBI Taxonomy" id="4212"/>
    <lineage>
        <taxon>Eukaryota</taxon>
        <taxon>Viridiplantae</taxon>
        <taxon>Streptophyta</taxon>
        <taxon>Embryophyta</taxon>
        <taxon>Tracheophyta</taxon>
        <taxon>Spermatophyta</taxon>
        <taxon>Magnoliopsida</taxon>
        <taxon>eudicotyledons</taxon>
        <taxon>Gunneridae</taxon>
        <taxon>Pentapetalae</taxon>
        <taxon>asterids</taxon>
        <taxon>campanulids</taxon>
        <taxon>Asterales</taxon>
        <taxon>Asteraceae</taxon>
        <taxon>Asteroideae</taxon>
        <taxon>Heliantheae alliance</taxon>
        <taxon>Heliantheae</taxon>
        <taxon>Ambrosia</taxon>
    </lineage>
</organism>
<name>A0AAD5GHF4_AMBAR</name>
<evidence type="ECO:0000313" key="2">
    <source>
        <dbReference type="Proteomes" id="UP001206925"/>
    </source>
</evidence>
<dbReference type="EMBL" id="JAMZMK010008425">
    <property type="protein sequence ID" value="KAI7740456.1"/>
    <property type="molecule type" value="Genomic_DNA"/>
</dbReference>
<protein>
    <submittedName>
        <fullName evidence="1">Uncharacterized protein</fullName>
    </submittedName>
</protein>
<comment type="caution">
    <text evidence="1">The sequence shown here is derived from an EMBL/GenBank/DDBJ whole genome shotgun (WGS) entry which is preliminary data.</text>
</comment>
<dbReference type="Proteomes" id="UP001206925">
    <property type="component" value="Unassembled WGS sequence"/>
</dbReference>
<reference evidence="1" key="1">
    <citation type="submission" date="2022-06" db="EMBL/GenBank/DDBJ databases">
        <title>Uncovering the hologenomic basis of an extraordinary plant invasion.</title>
        <authorList>
            <person name="Bieker V.C."/>
            <person name="Martin M.D."/>
            <person name="Gilbert T."/>
            <person name="Hodgins K."/>
            <person name="Battlay P."/>
            <person name="Petersen B."/>
            <person name="Wilson J."/>
        </authorList>
    </citation>
    <scope>NUCLEOTIDE SEQUENCE</scope>
    <source>
        <strain evidence="1">AA19_3_7</strain>
        <tissue evidence="1">Leaf</tissue>
    </source>
</reference>
<proteinExistence type="predicted"/>
<dbReference type="AlphaFoldDB" id="A0AAD5GHF4"/>
<gene>
    <name evidence="1" type="ORF">M8C21_019408</name>
</gene>